<evidence type="ECO:0000256" key="1">
    <source>
        <dbReference type="SAM" id="MobiDB-lite"/>
    </source>
</evidence>
<reference evidence="3" key="1">
    <citation type="journal article" date="2011" name="Science">
        <title>The plant cell wall-decomposing machinery underlies the functional diversity of forest fungi.</title>
        <authorList>
            <person name="Eastwood D.C."/>
            <person name="Floudas D."/>
            <person name="Binder M."/>
            <person name="Majcherczyk A."/>
            <person name="Schneider P."/>
            <person name="Aerts A."/>
            <person name="Asiegbu F.O."/>
            <person name="Baker S.E."/>
            <person name="Barry K."/>
            <person name="Bendiksby M."/>
            <person name="Blumentritt M."/>
            <person name="Coutinho P.M."/>
            <person name="Cullen D."/>
            <person name="de Vries R.P."/>
            <person name="Gathman A."/>
            <person name="Goodell B."/>
            <person name="Henrissat B."/>
            <person name="Ihrmark K."/>
            <person name="Kauserud H."/>
            <person name="Kohler A."/>
            <person name="LaButti K."/>
            <person name="Lapidus A."/>
            <person name="Lavin J.L."/>
            <person name="Lee Y.-H."/>
            <person name="Lindquist E."/>
            <person name="Lilly W."/>
            <person name="Lucas S."/>
            <person name="Morin E."/>
            <person name="Murat C."/>
            <person name="Oguiza J.A."/>
            <person name="Park J."/>
            <person name="Pisabarro A.G."/>
            <person name="Riley R."/>
            <person name="Rosling A."/>
            <person name="Salamov A."/>
            <person name="Schmidt O."/>
            <person name="Schmutz J."/>
            <person name="Skrede I."/>
            <person name="Stenlid J."/>
            <person name="Wiebenga A."/>
            <person name="Xie X."/>
            <person name="Kuees U."/>
            <person name="Hibbett D.S."/>
            <person name="Hoffmeister D."/>
            <person name="Hoegberg N."/>
            <person name="Martin F."/>
            <person name="Grigoriev I.V."/>
            <person name="Watkinson S.C."/>
        </authorList>
    </citation>
    <scope>NUCLEOTIDE SEQUENCE [LARGE SCALE GENOMIC DNA]</scope>
    <source>
        <strain evidence="3">strain S7.3</strain>
    </source>
</reference>
<organism evidence="3">
    <name type="scientific">Serpula lacrymans var. lacrymans (strain S7.3)</name>
    <name type="common">Dry rot fungus</name>
    <dbReference type="NCBI Taxonomy" id="936435"/>
    <lineage>
        <taxon>Eukaryota</taxon>
        <taxon>Fungi</taxon>
        <taxon>Dikarya</taxon>
        <taxon>Basidiomycota</taxon>
        <taxon>Agaricomycotina</taxon>
        <taxon>Agaricomycetes</taxon>
        <taxon>Agaricomycetidae</taxon>
        <taxon>Boletales</taxon>
        <taxon>Coniophorineae</taxon>
        <taxon>Serpulaceae</taxon>
        <taxon>Serpula</taxon>
    </lineage>
</organism>
<dbReference type="InParanoid" id="F8QAB3"/>
<gene>
    <name evidence="2" type="ORF">SERLA73DRAFT_155464</name>
</gene>
<dbReference type="STRING" id="936435.F8QAB3"/>
<feature type="compositionally biased region" description="Pro residues" evidence="1">
    <location>
        <begin position="101"/>
        <end position="112"/>
    </location>
</feature>
<evidence type="ECO:0000313" key="2">
    <source>
        <dbReference type="EMBL" id="EGN94703.1"/>
    </source>
</evidence>
<feature type="compositionally biased region" description="Basic and acidic residues" evidence="1">
    <location>
        <begin position="1"/>
        <end position="29"/>
    </location>
</feature>
<dbReference type="AlphaFoldDB" id="F8QAB3"/>
<accession>F8QAB3</accession>
<sequence length="259" mass="28603">MVDFAELKAKASKAKDAGVTKLSNTKDRYTSVPSSKTNWDPNWKAAPPPPPASRSTGSVTAAAAPRGPPPLPPPQRPHLGAGGSSSHGPPPVRRQNRPDDAPSPSPPPPPARAPVQHSYNPQSYAKTERTEEIDWANLSSEDKDVFFAWLDEFFSRFLNITLPPRGQGPAPPPTSRVPHISVTNHPGPPVELLLADEDEDEDSGRWLYFTWSSIIWRLQHRNLKGDVAVCARLDFDPTMSEYRWYPFTTVHTLDRGIPI</sequence>
<proteinExistence type="predicted"/>
<dbReference type="OrthoDB" id="3357271at2759"/>
<feature type="compositionally biased region" description="Pro residues" evidence="1">
    <location>
        <begin position="66"/>
        <end position="76"/>
    </location>
</feature>
<feature type="compositionally biased region" description="Polar residues" evidence="1">
    <location>
        <begin position="31"/>
        <end position="40"/>
    </location>
</feature>
<dbReference type="Proteomes" id="UP000008063">
    <property type="component" value="Unassembled WGS sequence"/>
</dbReference>
<dbReference type="EMBL" id="GL945487">
    <property type="protein sequence ID" value="EGN94703.1"/>
    <property type="molecule type" value="Genomic_DNA"/>
</dbReference>
<name>F8QAB3_SERL3</name>
<evidence type="ECO:0000313" key="3">
    <source>
        <dbReference type="Proteomes" id="UP000008063"/>
    </source>
</evidence>
<protein>
    <submittedName>
        <fullName evidence="2">Uncharacterized protein</fullName>
    </submittedName>
</protein>
<feature type="region of interest" description="Disordered" evidence="1">
    <location>
        <begin position="1"/>
        <end position="128"/>
    </location>
</feature>
<keyword evidence="3" id="KW-1185">Reference proteome</keyword>
<dbReference type="HOGENOM" id="CLU_090688_0_0_1"/>